<accession>A0A126R0P4</accession>
<evidence type="ECO:0000313" key="4">
    <source>
        <dbReference type="Proteomes" id="UP000066376"/>
    </source>
</evidence>
<dbReference type="Proteomes" id="UP000183442">
    <property type="component" value="Unassembled WGS sequence"/>
</dbReference>
<dbReference type="KEGG" id="mol:YLM1_0628"/>
<gene>
    <name evidence="3" type="ORF">SAMN02910297_01606</name>
    <name evidence="2" type="ORF">YLM1_0628</name>
</gene>
<sequence>MDNLQNLKEVYIEHIDLIAINLDINHLMIESPEVLQLKKDAKKLEKENFKIKNNIDTAVNNRINKVFKEYNIDEILKKRYYNTLFKYE</sequence>
<dbReference type="EMBL" id="FOTL01000031">
    <property type="protein sequence ID" value="SFL72354.1"/>
    <property type="molecule type" value="Genomic_DNA"/>
</dbReference>
<proteinExistence type="predicted"/>
<reference evidence="2 4" key="1">
    <citation type="journal article" date="2016" name="Genome Announc.">
        <title>Draft Genome Sequence of the Rumen Methanogen Methanobrevibacter olleyae YLM1.</title>
        <authorList>
            <person name="Kelly W.J."/>
            <person name="Li D."/>
            <person name="Lambie S.C."/>
            <person name="Cox F."/>
            <person name="Attwood G.T."/>
            <person name="Altermann E."/>
            <person name="Leahy S.C."/>
        </authorList>
    </citation>
    <scope>NUCLEOTIDE SEQUENCE [LARGE SCALE GENOMIC DNA]</scope>
    <source>
        <strain evidence="2 4">YLM1</strain>
    </source>
</reference>
<reference evidence="5" key="3">
    <citation type="submission" date="2016-10" db="EMBL/GenBank/DDBJ databases">
        <authorList>
            <person name="Varghese N."/>
        </authorList>
    </citation>
    <scope>NUCLEOTIDE SEQUENCE [LARGE SCALE GENOMIC DNA]</scope>
    <source>
        <strain evidence="5">DSM 16632</strain>
    </source>
</reference>
<dbReference type="Proteomes" id="UP000066376">
    <property type="component" value="Chromosome"/>
</dbReference>
<evidence type="ECO:0000313" key="3">
    <source>
        <dbReference type="EMBL" id="SFL72354.1"/>
    </source>
</evidence>
<protein>
    <submittedName>
        <fullName evidence="2">Uncharacterized protein</fullName>
    </submittedName>
</protein>
<dbReference type="AlphaFoldDB" id="A0A126R0P4"/>
<name>A0A126R0P4_METOL</name>
<keyword evidence="1" id="KW-0175">Coiled coil</keyword>
<reference evidence="3" key="4">
    <citation type="submission" date="2016-10" db="EMBL/GenBank/DDBJ databases">
        <authorList>
            <person name="de Groot N.N."/>
        </authorList>
    </citation>
    <scope>NUCLEOTIDE SEQUENCE [LARGE SCALE GENOMIC DNA]</scope>
    <source>
        <strain evidence="3">DSM 16632</strain>
    </source>
</reference>
<organism evidence="2 4">
    <name type="scientific">Methanobrevibacter olleyae</name>
    <dbReference type="NCBI Taxonomy" id="294671"/>
    <lineage>
        <taxon>Archaea</taxon>
        <taxon>Methanobacteriati</taxon>
        <taxon>Methanobacteriota</taxon>
        <taxon>Methanomada group</taxon>
        <taxon>Methanobacteria</taxon>
        <taxon>Methanobacteriales</taxon>
        <taxon>Methanobacteriaceae</taxon>
        <taxon>Methanobrevibacter</taxon>
    </lineage>
</organism>
<dbReference type="RefSeq" id="WP_067146209.1">
    <property type="nucleotide sequence ID" value="NZ_CP014265.1"/>
</dbReference>
<evidence type="ECO:0000256" key="1">
    <source>
        <dbReference type="SAM" id="Coils"/>
    </source>
</evidence>
<dbReference type="GeneID" id="28488924"/>
<reference evidence="4" key="2">
    <citation type="submission" date="2016-02" db="EMBL/GenBank/DDBJ databases">
        <title>The draft genome sequence of the rumen methanogen Methanobrevibacter olleyae YLM1.</title>
        <authorList>
            <consortium name="New Zealand Agricultural Greenhouse Gas Research Centre/Pastoral Greenhouse Gas Research Consortium"/>
            <person name="Kelly W.J."/>
            <person name="Li D."/>
            <person name="Lambie S.C."/>
            <person name="Attwood G.T."/>
            <person name="Altermann E."/>
            <person name="Leahy S.C."/>
        </authorList>
    </citation>
    <scope>NUCLEOTIDE SEQUENCE [LARGE SCALE GENOMIC DNA]</scope>
    <source>
        <strain evidence="4">YLM1</strain>
    </source>
</reference>
<keyword evidence="4" id="KW-1185">Reference proteome</keyword>
<feature type="coiled-coil region" evidence="1">
    <location>
        <begin position="34"/>
        <end position="61"/>
    </location>
</feature>
<dbReference type="PATRIC" id="fig|294671.3.peg.652"/>
<evidence type="ECO:0000313" key="5">
    <source>
        <dbReference type="Proteomes" id="UP000183442"/>
    </source>
</evidence>
<evidence type="ECO:0000313" key="2">
    <source>
        <dbReference type="EMBL" id="AMK15185.1"/>
    </source>
</evidence>
<dbReference type="EMBL" id="CP014265">
    <property type="protein sequence ID" value="AMK15185.1"/>
    <property type="molecule type" value="Genomic_DNA"/>
</dbReference>